<comment type="function">
    <text evidence="10">The phosphoenolpyruvate-dependent sugar phosphotransferase system (sugar PTS), a major carbohydrate active transport system, catalyzes the phosphorylation of incoming sugar substrates concomitantly with their translocation across the cell membrane. The enzyme II UlaABC PTS system is involved in ascorbate transport.</text>
</comment>
<evidence type="ECO:0000256" key="15">
    <source>
        <dbReference type="SAM" id="Phobius"/>
    </source>
</evidence>
<feature type="transmembrane region" description="Helical" evidence="15">
    <location>
        <begin position="117"/>
        <end position="140"/>
    </location>
</feature>
<comment type="subcellular location">
    <subcellularLocation>
        <location evidence="1">Cell membrane</location>
        <topology evidence="1">Multi-pass membrane protein</topology>
    </subcellularLocation>
</comment>
<keyword evidence="8 15" id="KW-1133">Transmembrane helix</keyword>
<dbReference type="InterPro" id="IPR051562">
    <property type="entry name" value="Ascorbate-PTS_EIIC"/>
</dbReference>
<evidence type="ECO:0000256" key="5">
    <source>
        <dbReference type="ARBA" id="ARBA00022597"/>
    </source>
</evidence>
<dbReference type="RefSeq" id="WP_131979237.1">
    <property type="nucleotide sequence ID" value="NZ_SMKL01000005.1"/>
</dbReference>
<dbReference type="PANTHER" id="PTHR33843:SF4">
    <property type="entry name" value="ASCORBATE-SPECIFIC PTS SYSTEM EIIC COMPONENT"/>
    <property type="match status" value="1"/>
</dbReference>
<evidence type="ECO:0000256" key="11">
    <source>
        <dbReference type="ARBA" id="ARBA00038218"/>
    </source>
</evidence>
<dbReference type="OrthoDB" id="9796178at2"/>
<dbReference type="InterPro" id="IPR004703">
    <property type="entry name" value="PTS_sugar-sp_permease"/>
</dbReference>
<feature type="transmembrane region" description="Helical" evidence="15">
    <location>
        <begin position="146"/>
        <end position="167"/>
    </location>
</feature>
<accession>A0A4R4RXV0</accession>
<evidence type="ECO:0000256" key="4">
    <source>
        <dbReference type="ARBA" id="ARBA00022475"/>
    </source>
</evidence>
<dbReference type="EMBL" id="SMKL01000005">
    <property type="protein sequence ID" value="TDC54229.1"/>
    <property type="molecule type" value="Genomic_DNA"/>
</dbReference>
<evidence type="ECO:0000256" key="3">
    <source>
        <dbReference type="ARBA" id="ARBA00022448"/>
    </source>
</evidence>
<evidence type="ECO:0000256" key="9">
    <source>
        <dbReference type="ARBA" id="ARBA00023136"/>
    </source>
</evidence>
<feature type="region of interest" description="Disordered" evidence="14">
    <location>
        <begin position="461"/>
        <end position="484"/>
    </location>
</feature>
<comment type="caution">
    <text evidence="16">The sequence shown here is derived from an EMBL/GenBank/DDBJ whole genome shotgun (WGS) entry which is preliminary data.</text>
</comment>
<comment type="similarity">
    <text evidence="11">Belongs to the UlaA family.</text>
</comment>
<evidence type="ECO:0000256" key="10">
    <source>
        <dbReference type="ARBA" id="ARBA00037387"/>
    </source>
</evidence>
<reference evidence="16 17" key="1">
    <citation type="submission" date="2019-02" db="EMBL/GenBank/DDBJ databases">
        <title>Draft genome sequences of novel Actinobacteria.</title>
        <authorList>
            <person name="Sahin N."/>
            <person name="Ay H."/>
            <person name="Saygin H."/>
        </authorList>
    </citation>
    <scope>NUCLEOTIDE SEQUENCE [LARGE SCALE GENOMIC DNA]</scope>
    <source>
        <strain evidence="16 17">KC603</strain>
    </source>
</reference>
<feature type="transmembrane region" description="Helical" evidence="15">
    <location>
        <begin position="376"/>
        <end position="396"/>
    </location>
</feature>
<feature type="transmembrane region" description="Helical" evidence="15">
    <location>
        <begin position="320"/>
        <end position="345"/>
    </location>
</feature>
<sequence>MDVLEFIAINLFNEVSILIGAITAIGLLLQRKPVEDVVGGAIRATIGIIILFIGVDVFVAGLASFQAIVASAVGLDPPSSNNTLDEFLGTHGSDVALVITLGFVVHLVLVRVLKTRYVYLTGHLLFWMAVVITASLVQVFGELDRWQLVLVGSAVAGCYWTVQPLFIAPMMRRVISSDDWGYGHTSSSVAWLSGRLAPLVGDPQKHDVEQVRLPKRLSFFKDVTVSTAVVIGLIMLVGLAFADGGVVDEQAAAYDPEINPWVWGVVAALRFAAGIAILLYGVRMFLAEIVPAFTGISEKAIPGSRPALDAPTIFPVAPSAVMLGFVSTTATFLVLMGVFAAAGWFVLVPPMIMLFFVGAGAAVFGNAFGGWRGATLAGVVTGISLAFGQWLGWSLLSDTAPELATLADPDWYLVILLLLGLGELFSGFGDNAVLLVGLVVVVIFGVWTWLLKRLQRRDDETLAESEAEPEPEPEPSDEEASRER</sequence>
<keyword evidence="9 15" id="KW-0472">Membrane</keyword>
<evidence type="ECO:0000313" key="16">
    <source>
        <dbReference type="EMBL" id="TDC54229.1"/>
    </source>
</evidence>
<gene>
    <name evidence="16" type="ORF">E1212_03630</name>
</gene>
<evidence type="ECO:0000256" key="6">
    <source>
        <dbReference type="ARBA" id="ARBA00022683"/>
    </source>
</evidence>
<organism evidence="16 17">
    <name type="scientific">Jiangella ureilytica</name>
    <dbReference type="NCBI Taxonomy" id="2530374"/>
    <lineage>
        <taxon>Bacteria</taxon>
        <taxon>Bacillati</taxon>
        <taxon>Actinomycetota</taxon>
        <taxon>Actinomycetes</taxon>
        <taxon>Jiangellales</taxon>
        <taxon>Jiangellaceae</taxon>
        <taxon>Jiangella</taxon>
    </lineage>
</organism>
<keyword evidence="7 15" id="KW-0812">Transmembrane</keyword>
<dbReference type="GO" id="GO:0005886">
    <property type="term" value="C:plasma membrane"/>
    <property type="evidence" value="ECO:0007669"/>
    <property type="project" value="UniProtKB-SubCell"/>
</dbReference>
<feature type="transmembrane region" description="Helical" evidence="15">
    <location>
        <begin position="88"/>
        <end position="110"/>
    </location>
</feature>
<evidence type="ECO:0000256" key="8">
    <source>
        <dbReference type="ARBA" id="ARBA00022989"/>
    </source>
</evidence>
<comment type="subunit">
    <text evidence="2">Homodimer.</text>
</comment>
<evidence type="ECO:0000256" key="1">
    <source>
        <dbReference type="ARBA" id="ARBA00004651"/>
    </source>
</evidence>
<name>A0A4R4RXV0_9ACTN</name>
<evidence type="ECO:0000256" key="13">
    <source>
        <dbReference type="ARBA" id="ARBA00042859"/>
    </source>
</evidence>
<feature type="transmembrane region" description="Helical" evidence="15">
    <location>
        <begin position="351"/>
        <end position="369"/>
    </location>
</feature>
<feature type="transmembrane region" description="Helical" evidence="15">
    <location>
        <begin position="432"/>
        <end position="451"/>
    </location>
</feature>
<keyword evidence="17" id="KW-1185">Reference proteome</keyword>
<keyword evidence="5" id="KW-0762">Sugar transport</keyword>
<evidence type="ECO:0000256" key="12">
    <source>
        <dbReference type="ARBA" id="ARBA00039702"/>
    </source>
</evidence>
<feature type="transmembrane region" description="Helical" evidence="15">
    <location>
        <begin position="261"/>
        <end position="282"/>
    </location>
</feature>
<evidence type="ECO:0000256" key="14">
    <source>
        <dbReference type="SAM" id="MobiDB-lite"/>
    </source>
</evidence>
<feature type="transmembrane region" description="Helical" evidence="15">
    <location>
        <begin position="6"/>
        <end position="29"/>
    </location>
</feature>
<feature type="transmembrane region" description="Helical" evidence="15">
    <location>
        <begin position="219"/>
        <end position="241"/>
    </location>
</feature>
<proteinExistence type="inferred from homology"/>
<dbReference type="NCBIfam" id="NF006920">
    <property type="entry name" value="PRK09410.1-2"/>
    <property type="match status" value="1"/>
</dbReference>
<dbReference type="Proteomes" id="UP000295621">
    <property type="component" value="Unassembled WGS sequence"/>
</dbReference>
<dbReference type="GO" id="GO:0009401">
    <property type="term" value="P:phosphoenolpyruvate-dependent sugar phosphotransferase system"/>
    <property type="evidence" value="ECO:0007669"/>
    <property type="project" value="UniProtKB-KW"/>
</dbReference>
<protein>
    <recommendedName>
        <fullName evidence="12">Ascorbate-specific PTS system EIIC component</fullName>
    </recommendedName>
    <alternativeName>
        <fullName evidence="13">Ascorbate-specific permease IIC component UlaA</fullName>
    </alternativeName>
</protein>
<evidence type="ECO:0000256" key="2">
    <source>
        <dbReference type="ARBA" id="ARBA00011738"/>
    </source>
</evidence>
<evidence type="ECO:0000313" key="17">
    <source>
        <dbReference type="Proteomes" id="UP000295621"/>
    </source>
</evidence>
<dbReference type="PANTHER" id="PTHR33843">
    <property type="entry name" value="ASCORBATE-SPECIFIC PTS SYSTEM EIIC COMPONENT"/>
    <property type="match status" value="1"/>
</dbReference>
<dbReference type="AlphaFoldDB" id="A0A4R4RXV0"/>
<evidence type="ECO:0000256" key="7">
    <source>
        <dbReference type="ARBA" id="ARBA00022692"/>
    </source>
</evidence>
<keyword evidence="6" id="KW-0598">Phosphotransferase system</keyword>
<feature type="compositionally biased region" description="Acidic residues" evidence="14">
    <location>
        <begin position="461"/>
        <end position="478"/>
    </location>
</feature>
<keyword evidence="4" id="KW-1003">Cell membrane</keyword>
<feature type="transmembrane region" description="Helical" evidence="15">
    <location>
        <begin position="41"/>
        <end position="68"/>
    </location>
</feature>
<keyword evidence="3" id="KW-0813">Transport</keyword>
<dbReference type="Pfam" id="PF03611">
    <property type="entry name" value="EIIC-GAT"/>
    <property type="match status" value="1"/>
</dbReference>